<keyword evidence="7 10" id="KW-0067">ATP-binding</keyword>
<dbReference type="GO" id="GO:0005829">
    <property type="term" value="C:cytosol"/>
    <property type="evidence" value="ECO:0007669"/>
    <property type="project" value="TreeGrafter"/>
</dbReference>
<dbReference type="HAMAP" id="MF_00022">
    <property type="entry name" value="Glu_tRNA_synth_type1"/>
    <property type="match status" value="1"/>
</dbReference>
<keyword evidence="6 10" id="KW-0547">Nucleotide-binding</keyword>
<dbReference type="SUPFAM" id="SSF48163">
    <property type="entry name" value="An anticodon-binding domain of class I aminoacyl-tRNA synthetases"/>
    <property type="match status" value="1"/>
</dbReference>
<dbReference type="PRINTS" id="PR00987">
    <property type="entry name" value="TRNASYNTHGLU"/>
</dbReference>
<evidence type="ECO:0000256" key="1">
    <source>
        <dbReference type="ARBA" id="ARBA00004496"/>
    </source>
</evidence>
<evidence type="ECO:0000256" key="7">
    <source>
        <dbReference type="ARBA" id="ARBA00022840"/>
    </source>
</evidence>
<dbReference type="Gene3D" id="3.40.50.620">
    <property type="entry name" value="HUPs"/>
    <property type="match status" value="1"/>
</dbReference>
<feature type="short sequence motif" description="'HIGH' region" evidence="10">
    <location>
        <begin position="9"/>
        <end position="19"/>
    </location>
</feature>
<keyword evidence="14" id="KW-1185">Reference proteome</keyword>
<dbReference type="FunFam" id="3.40.50.620:FF:000007">
    <property type="entry name" value="Glutamate--tRNA ligase"/>
    <property type="match status" value="1"/>
</dbReference>
<feature type="short sequence motif" description="'KMSKS' region" evidence="10">
    <location>
        <begin position="238"/>
        <end position="242"/>
    </location>
</feature>
<dbReference type="InterPro" id="IPR045462">
    <property type="entry name" value="aa-tRNA-synth_I_cd-bd"/>
</dbReference>
<evidence type="ECO:0000256" key="8">
    <source>
        <dbReference type="ARBA" id="ARBA00022917"/>
    </source>
</evidence>
<evidence type="ECO:0000256" key="10">
    <source>
        <dbReference type="HAMAP-Rule" id="MF_00022"/>
    </source>
</evidence>
<comment type="subunit">
    <text evidence="3 10">Monomer.</text>
</comment>
<organism evidence="13 14">
    <name type="scientific">Gluconacetobacter azotocaptans</name>
    <dbReference type="NCBI Taxonomy" id="142834"/>
    <lineage>
        <taxon>Bacteria</taxon>
        <taxon>Pseudomonadati</taxon>
        <taxon>Pseudomonadota</taxon>
        <taxon>Alphaproteobacteria</taxon>
        <taxon>Acetobacterales</taxon>
        <taxon>Acetobacteraceae</taxon>
        <taxon>Gluconacetobacter</taxon>
    </lineage>
</organism>
<name>A0A7W4JVC2_9PROT</name>
<dbReference type="InterPro" id="IPR001412">
    <property type="entry name" value="aa-tRNA-synth_I_CS"/>
</dbReference>
<evidence type="ECO:0000313" key="14">
    <source>
        <dbReference type="Proteomes" id="UP000555756"/>
    </source>
</evidence>
<feature type="binding site" evidence="10">
    <location>
        <position position="241"/>
    </location>
    <ligand>
        <name>ATP</name>
        <dbReference type="ChEBI" id="CHEBI:30616"/>
    </ligand>
</feature>
<evidence type="ECO:0000259" key="12">
    <source>
        <dbReference type="Pfam" id="PF19269"/>
    </source>
</evidence>
<evidence type="ECO:0000256" key="5">
    <source>
        <dbReference type="ARBA" id="ARBA00022598"/>
    </source>
</evidence>
<dbReference type="InterPro" id="IPR000924">
    <property type="entry name" value="Glu/Gln-tRNA-synth"/>
</dbReference>
<dbReference type="Proteomes" id="UP000555756">
    <property type="component" value="Unassembled WGS sequence"/>
</dbReference>
<sequence>MTVRTRFAPSPTGLLHIGNARAALFNFLYARHHGGKFLLRIEDTDRERSTQQAVDVLFDGLAWMGLTPDEQPVFQSTRQARHAEVAHHLLAQGLAYRCYCTPQELQQMREQAMAEGRPPRYNGYWRDRDPSEAPPGAPYTVRIRAPREGETTLPDLVQGEVRVANAEMDDMIILRADGTPVYQLAVVVDDHDMDITHVIRGDDHLTNSFRQAMIYRAMGWNLPAFAHLPLIHGPDGAKLSKRHGAQSVVEFREMGYLPEALNNYLLRLGWGHGDAEILSRDEQIQLFDLDGVGRSASRMDYAKLLHLNGVWLRQADDARLANDVVERLAGRPDVTLDDITRARIQALMPGLKDRAKTLVDLADSAAFLGRHVPLSFDAKAEKLLTPEARTMLGLLARDLAVIDPFDAPTIDATLRRFAEHHGHKLGQVAQPLRAAMTGTTTSPGIDATLAALGRDEVMARIGAVAQ</sequence>
<feature type="domain" description="Glutamyl/glutaminyl-tRNA synthetase class Ib catalytic" evidence="11">
    <location>
        <begin position="3"/>
        <end position="304"/>
    </location>
</feature>
<accession>A0A7W4JVC2</accession>
<keyword evidence="4 10" id="KW-0963">Cytoplasm</keyword>
<comment type="caution">
    <text evidence="10">Lacks conserved residue(s) required for the propagation of feature annotation.</text>
</comment>
<dbReference type="Pfam" id="PF19269">
    <property type="entry name" value="Anticodon_2"/>
    <property type="match status" value="1"/>
</dbReference>
<evidence type="ECO:0000259" key="11">
    <source>
        <dbReference type="Pfam" id="PF00749"/>
    </source>
</evidence>
<dbReference type="InterPro" id="IPR033910">
    <property type="entry name" value="GluRS_core"/>
</dbReference>
<keyword evidence="9 10" id="KW-0030">Aminoacyl-tRNA synthetase</keyword>
<reference evidence="13 14" key="1">
    <citation type="submission" date="2020-04" db="EMBL/GenBank/DDBJ databases">
        <title>Description of novel Gluconacetobacter.</title>
        <authorList>
            <person name="Sombolestani A."/>
        </authorList>
    </citation>
    <scope>NUCLEOTIDE SEQUENCE [LARGE SCALE GENOMIC DNA]</scope>
    <source>
        <strain evidence="13 14">LMG 21311</strain>
    </source>
</reference>
<keyword evidence="5 10" id="KW-0436">Ligase</keyword>
<dbReference type="InterPro" id="IPR014729">
    <property type="entry name" value="Rossmann-like_a/b/a_fold"/>
</dbReference>
<dbReference type="PROSITE" id="PS00178">
    <property type="entry name" value="AA_TRNA_LIGASE_I"/>
    <property type="match status" value="1"/>
</dbReference>
<evidence type="ECO:0000256" key="3">
    <source>
        <dbReference type="ARBA" id="ARBA00011245"/>
    </source>
</evidence>
<dbReference type="InterPro" id="IPR020751">
    <property type="entry name" value="aa-tRNA-synth_I_codon-bd_sub2"/>
</dbReference>
<dbReference type="NCBIfam" id="TIGR00464">
    <property type="entry name" value="gltX_bact"/>
    <property type="match status" value="1"/>
</dbReference>
<dbReference type="SUPFAM" id="SSF52374">
    <property type="entry name" value="Nucleotidylyl transferase"/>
    <property type="match status" value="1"/>
</dbReference>
<dbReference type="InterPro" id="IPR020058">
    <property type="entry name" value="Glu/Gln-tRNA-synth_Ib_cat-dom"/>
</dbReference>
<dbReference type="GO" id="GO:0005524">
    <property type="term" value="F:ATP binding"/>
    <property type="evidence" value="ECO:0007669"/>
    <property type="project" value="UniProtKB-UniRule"/>
</dbReference>
<dbReference type="CDD" id="cd00808">
    <property type="entry name" value="GluRS_core"/>
    <property type="match status" value="1"/>
</dbReference>
<dbReference type="GO" id="GO:0000049">
    <property type="term" value="F:tRNA binding"/>
    <property type="evidence" value="ECO:0007669"/>
    <property type="project" value="InterPro"/>
</dbReference>
<dbReference type="PANTHER" id="PTHR43311:SF2">
    <property type="entry name" value="GLUTAMATE--TRNA LIGASE, MITOCHONDRIAL-RELATED"/>
    <property type="match status" value="1"/>
</dbReference>
<evidence type="ECO:0000256" key="4">
    <source>
        <dbReference type="ARBA" id="ARBA00022490"/>
    </source>
</evidence>
<comment type="caution">
    <text evidence="13">The sequence shown here is derived from an EMBL/GenBank/DDBJ whole genome shotgun (WGS) entry which is preliminary data.</text>
</comment>
<evidence type="ECO:0000256" key="9">
    <source>
        <dbReference type="ARBA" id="ARBA00023146"/>
    </source>
</evidence>
<protein>
    <recommendedName>
        <fullName evidence="10">Glutamate--tRNA ligase</fullName>
        <ecNumber evidence="10">6.1.1.17</ecNumber>
    </recommendedName>
    <alternativeName>
        <fullName evidence="10">Glutamyl-tRNA synthetase</fullName>
        <shortName evidence="10">GluRS</shortName>
    </alternativeName>
</protein>
<proteinExistence type="inferred from homology"/>
<comment type="subcellular location">
    <subcellularLocation>
        <location evidence="1 10">Cytoplasm</location>
    </subcellularLocation>
</comment>
<dbReference type="EMBL" id="JABEQF010000017">
    <property type="protein sequence ID" value="MBB2191529.1"/>
    <property type="molecule type" value="Genomic_DNA"/>
</dbReference>
<dbReference type="PANTHER" id="PTHR43311">
    <property type="entry name" value="GLUTAMATE--TRNA LIGASE"/>
    <property type="match status" value="1"/>
</dbReference>
<dbReference type="AlphaFoldDB" id="A0A7W4JVC2"/>
<evidence type="ECO:0000256" key="2">
    <source>
        <dbReference type="ARBA" id="ARBA00007894"/>
    </source>
</evidence>
<comment type="function">
    <text evidence="10">Catalyzes the attachment of glutamate to tRNA(Glu) in a two-step reaction: glutamate is first activated by ATP to form Glu-AMP and then transferred to the acceptor end of tRNA(Glu).</text>
</comment>
<keyword evidence="8 10" id="KW-0648">Protein biosynthesis</keyword>
<comment type="catalytic activity">
    <reaction evidence="10">
        <text>tRNA(Glu) + L-glutamate + ATP = L-glutamyl-tRNA(Glu) + AMP + diphosphate</text>
        <dbReference type="Rhea" id="RHEA:23540"/>
        <dbReference type="Rhea" id="RHEA-COMP:9663"/>
        <dbReference type="Rhea" id="RHEA-COMP:9680"/>
        <dbReference type="ChEBI" id="CHEBI:29985"/>
        <dbReference type="ChEBI" id="CHEBI:30616"/>
        <dbReference type="ChEBI" id="CHEBI:33019"/>
        <dbReference type="ChEBI" id="CHEBI:78442"/>
        <dbReference type="ChEBI" id="CHEBI:78520"/>
        <dbReference type="ChEBI" id="CHEBI:456215"/>
        <dbReference type="EC" id="6.1.1.17"/>
    </reaction>
</comment>
<dbReference type="InterPro" id="IPR049940">
    <property type="entry name" value="GluQ/Sye"/>
</dbReference>
<dbReference type="RefSeq" id="WP_183120653.1">
    <property type="nucleotide sequence ID" value="NZ_JABEQF010000017.1"/>
</dbReference>
<evidence type="ECO:0000256" key="6">
    <source>
        <dbReference type="ARBA" id="ARBA00022741"/>
    </source>
</evidence>
<comment type="similarity">
    <text evidence="2 10">Belongs to the class-I aminoacyl-tRNA synthetase family. Glutamate--tRNA ligase type 1 subfamily.</text>
</comment>
<dbReference type="GO" id="GO:0004818">
    <property type="term" value="F:glutamate-tRNA ligase activity"/>
    <property type="evidence" value="ECO:0007669"/>
    <property type="project" value="UniProtKB-UniRule"/>
</dbReference>
<gene>
    <name evidence="10" type="primary">gltX</name>
    <name evidence="13" type="ORF">HLH34_16455</name>
</gene>
<dbReference type="InterPro" id="IPR008925">
    <property type="entry name" value="aa_tRNA-synth_I_cd-bd_sf"/>
</dbReference>
<dbReference type="EC" id="6.1.1.17" evidence="10"/>
<feature type="domain" description="Aminoacyl-tRNA synthetase class I anticodon-binding" evidence="12">
    <location>
        <begin position="328"/>
        <end position="463"/>
    </location>
</feature>
<dbReference type="Gene3D" id="1.10.10.350">
    <property type="match status" value="1"/>
</dbReference>
<dbReference type="GO" id="GO:0006424">
    <property type="term" value="P:glutamyl-tRNA aminoacylation"/>
    <property type="evidence" value="ECO:0007669"/>
    <property type="project" value="UniProtKB-UniRule"/>
</dbReference>
<evidence type="ECO:0000313" key="13">
    <source>
        <dbReference type="EMBL" id="MBB2191529.1"/>
    </source>
</evidence>
<dbReference type="Pfam" id="PF00749">
    <property type="entry name" value="tRNA-synt_1c"/>
    <property type="match status" value="1"/>
</dbReference>
<dbReference type="InterPro" id="IPR004527">
    <property type="entry name" value="Glu-tRNA-ligase_bac/mito"/>
</dbReference>
<dbReference type="GO" id="GO:0008270">
    <property type="term" value="F:zinc ion binding"/>
    <property type="evidence" value="ECO:0007669"/>
    <property type="project" value="InterPro"/>
</dbReference>